<feature type="domain" description="Glycosyltransferase 2-like" evidence="8">
    <location>
        <begin position="7"/>
        <end position="175"/>
    </location>
</feature>
<dbReference type="EMBL" id="JAAAMQ010000004">
    <property type="protein sequence ID" value="NBA11215.1"/>
    <property type="molecule type" value="Genomic_DNA"/>
</dbReference>
<dbReference type="InterPro" id="IPR001173">
    <property type="entry name" value="Glyco_trans_2-like"/>
</dbReference>
<dbReference type="InterPro" id="IPR029044">
    <property type="entry name" value="Nucleotide-diphossugar_trans"/>
</dbReference>
<evidence type="ECO:0000256" key="4">
    <source>
        <dbReference type="ARBA" id="ARBA00022692"/>
    </source>
</evidence>
<evidence type="ECO:0000256" key="2">
    <source>
        <dbReference type="ARBA" id="ARBA00022676"/>
    </source>
</evidence>
<evidence type="ECO:0000256" key="3">
    <source>
        <dbReference type="ARBA" id="ARBA00022679"/>
    </source>
</evidence>
<dbReference type="SUPFAM" id="SSF53448">
    <property type="entry name" value="Nucleotide-diphospho-sugar transferases"/>
    <property type="match status" value="1"/>
</dbReference>
<evidence type="ECO:0000256" key="6">
    <source>
        <dbReference type="ARBA" id="ARBA00023136"/>
    </source>
</evidence>
<feature type="transmembrane region" description="Helical" evidence="7">
    <location>
        <begin position="269"/>
        <end position="293"/>
    </location>
</feature>
<keyword evidence="4 7" id="KW-0812">Transmembrane</keyword>
<protein>
    <submittedName>
        <fullName evidence="9">Glycosyltransferase</fullName>
    </submittedName>
</protein>
<comment type="caution">
    <text evidence="9">The sequence shown here is derived from an EMBL/GenBank/DDBJ whole genome shotgun (WGS) entry which is preliminary data.</text>
</comment>
<comment type="subcellular location">
    <subcellularLocation>
        <location evidence="1">Membrane</location>
        <topology evidence="1">Multi-pass membrane protein</topology>
    </subcellularLocation>
</comment>
<dbReference type="PANTHER" id="PTHR48090:SF1">
    <property type="entry name" value="PROPHAGE BACTOPRENOL GLUCOSYL TRANSFERASE HOMOLOG"/>
    <property type="match status" value="1"/>
</dbReference>
<keyword evidence="3" id="KW-0808">Transferase</keyword>
<accession>A0AAJ2YWE3</accession>
<dbReference type="CDD" id="cd04187">
    <property type="entry name" value="DPM1_like_bac"/>
    <property type="match status" value="1"/>
</dbReference>
<dbReference type="Pfam" id="PF00535">
    <property type="entry name" value="Glycos_transf_2"/>
    <property type="match status" value="1"/>
</dbReference>
<evidence type="ECO:0000259" key="8">
    <source>
        <dbReference type="Pfam" id="PF00535"/>
    </source>
</evidence>
<evidence type="ECO:0000256" key="5">
    <source>
        <dbReference type="ARBA" id="ARBA00022989"/>
    </source>
</evidence>
<dbReference type="RefSeq" id="WP_135798026.1">
    <property type="nucleotide sequence ID" value="NZ_CP027565.1"/>
</dbReference>
<feature type="transmembrane region" description="Helical" evidence="7">
    <location>
        <begin position="236"/>
        <end position="257"/>
    </location>
</feature>
<proteinExistence type="predicted"/>
<evidence type="ECO:0000313" key="9">
    <source>
        <dbReference type="EMBL" id="NBA11215.1"/>
    </source>
</evidence>
<organism evidence="9 10">
    <name type="scientific">Weissella confusa</name>
    <name type="common">Lactobacillus confusus</name>
    <dbReference type="NCBI Taxonomy" id="1583"/>
    <lineage>
        <taxon>Bacteria</taxon>
        <taxon>Bacillati</taxon>
        <taxon>Bacillota</taxon>
        <taxon>Bacilli</taxon>
        <taxon>Lactobacillales</taxon>
        <taxon>Lactobacillaceae</taxon>
        <taxon>Weissella</taxon>
    </lineage>
</organism>
<dbReference type="PANTHER" id="PTHR48090">
    <property type="entry name" value="UNDECAPRENYL-PHOSPHATE 4-DEOXY-4-FORMAMIDO-L-ARABINOSE TRANSFERASE-RELATED"/>
    <property type="match status" value="1"/>
</dbReference>
<keyword evidence="5 7" id="KW-1133">Transmembrane helix</keyword>
<name>A0AAJ2YWE3_WEICO</name>
<dbReference type="InterPro" id="IPR050256">
    <property type="entry name" value="Glycosyltransferase_2"/>
</dbReference>
<evidence type="ECO:0000256" key="7">
    <source>
        <dbReference type="SAM" id="Phobius"/>
    </source>
</evidence>
<keyword evidence="2" id="KW-0328">Glycosyltransferase</keyword>
<gene>
    <name evidence="9" type="ORF">GTU77_03180</name>
</gene>
<dbReference type="Proteomes" id="UP000719917">
    <property type="component" value="Unassembled WGS sequence"/>
</dbReference>
<sequence length="315" mass="35348">MTDKLVIVIPAYNEEEMLPVTIPAMTGILTDMIGKGKISAESRVLFVNDGSRDKTWEIIENTHRENELVTGINFSRNFGHQNAVLAGLEAAQDADMLVSIDADLQDDINAIEKMVDAYHDGYDVVYGVRNNRDSDTAFKRGTAMAFYRLMKALGTHTIPNHADFRLMSRRAVKTLLSYPERNLFLRGMVPQVGYPSTNVYYTRLEREAGESKYPLSKMLKFALDGITSYSTTPLKLIFGLGVLGVIVAFVLIVMALVRHFTGNTETGWSSLMISIWFVGSAQLISVAILGEYIGKIFTEVKRRPRFTVQDDLYHE</sequence>
<keyword evidence="6 7" id="KW-0472">Membrane</keyword>
<dbReference type="AlphaFoldDB" id="A0AAJ2YWE3"/>
<evidence type="ECO:0000313" key="10">
    <source>
        <dbReference type="Proteomes" id="UP000719917"/>
    </source>
</evidence>
<dbReference type="GO" id="GO:0016757">
    <property type="term" value="F:glycosyltransferase activity"/>
    <property type="evidence" value="ECO:0007669"/>
    <property type="project" value="UniProtKB-KW"/>
</dbReference>
<dbReference type="GO" id="GO:0005886">
    <property type="term" value="C:plasma membrane"/>
    <property type="evidence" value="ECO:0007669"/>
    <property type="project" value="TreeGrafter"/>
</dbReference>
<reference evidence="9" key="1">
    <citation type="submission" date="2020-01" db="EMBL/GenBank/DDBJ databases">
        <title>First Reported Case and Whole Genome of Weissella confusa in an Equid.</title>
        <authorList>
            <person name="Little S.V."/>
            <person name="Lawhon S.D."/>
        </authorList>
    </citation>
    <scope>NUCLEOTIDE SEQUENCE</scope>
    <source>
        <strain evidence="9">718955</strain>
    </source>
</reference>
<dbReference type="Gene3D" id="3.90.550.10">
    <property type="entry name" value="Spore Coat Polysaccharide Biosynthesis Protein SpsA, Chain A"/>
    <property type="match status" value="1"/>
</dbReference>
<evidence type="ECO:0000256" key="1">
    <source>
        <dbReference type="ARBA" id="ARBA00004141"/>
    </source>
</evidence>